<feature type="domain" description="HAMP" evidence="12">
    <location>
        <begin position="176"/>
        <end position="228"/>
    </location>
</feature>
<evidence type="ECO:0000256" key="9">
    <source>
        <dbReference type="ARBA" id="ARBA00023012"/>
    </source>
</evidence>
<dbReference type="InterPro" id="IPR050428">
    <property type="entry name" value="TCS_sensor_his_kinase"/>
</dbReference>
<sequence>MLLLGLVAVIAVLIPTAASIAESRTQQLQLQRAGALGQLVQRAYAALERGDDTGLERYLARFAETYGESVLVVDGRGETVAAVGDISVEGPASAAVTAALRGVPQWQLPTVMPWSDETHFVAEPITTDGTAPAGAVALRVDQSVARADVVSGWIVAGGVGAALLALLLLVAALWTNWVLRPVHALDAATRAVAGHRGFSLSTVTGPPELRSLAVSFTRMAERVETTLEQQRGLVADASHQLRNPLAAIRLRVDALPRADSTDDLDAIDADLDRLDHTLERMLTLADAEHRANALTEDTGTDAALPALTLSAAELCEPHAPQVAAAGLLLNADDRLATVRCRRHDLEEIVGILADNASRYLRPGTRVAVGFAPHQGREVLTFADSGPGLSDADLRQLGTRFWRGPDRDQRPGSGLGYPIIWQLAGANRGIVTVDRAPSGGLRTRISLESA</sequence>
<dbReference type="InterPro" id="IPR003594">
    <property type="entry name" value="HATPase_dom"/>
</dbReference>
<proteinExistence type="predicted"/>
<dbReference type="Pfam" id="PF00512">
    <property type="entry name" value="HisKA"/>
    <property type="match status" value="1"/>
</dbReference>
<keyword evidence="14" id="KW-1185">Reference proteome</keyword>
<accession>A0ABS1SRM1</accession>
<organism evidence="13 14">
    <name type="scientific">Leucobacter chromiireducens subsp. chromiireducens</name>
    <dbReference type="NCBI Taxonomy" id="660067"/>
    <lineage>
        <taxon>Bacteria</taxon>
        <taxon>Bacillati</taxon>
        <taxon>Actinomycetota</taxon>
        <taxon>Actinomycetes</taxon>
        <taxon>Micrococcales</taxon>
        <taxon>Microbacteriaceae</taxon>
        <taxon>Leucobacter</taxon>
    </lineage>
</organism>
<evidence type="ECO:0000256" key="3">
    <source>
        <dbReference type="ARBA" id="ARBA00012438"/>
    </source>
</evidence>
<dbReference type="InterPro" id="IPR005467">
    <property type="entry name" value="His_kinase_dom"/>
</dbReference>
<dbReference type="SUPFAM" id="SSF55874">
    <property type="entry name" value="ATPase domain of HSP90 chaperone/DNA topoisomerase II/histidine kinase"/>
    <property type="match status" value="1"/>
</dbReference>
<dbReference type="SMART" id="SM00304">
    <property type="entry name" value="HAMP"/>
    <property type="match status" value="1"/>
</dbReference>
<evidence type="ECO:0000256" key="10">
    <source>
        <dbReference type="SAM" id="Phobius"/>
    </source>
</evidence>
<name>A0ABS1SRM1_9MICO</name>
<keyword evidence="7 13" id="KW-0418">Kinase</keyword>
<comment type="caution">
    <text evidence="13">The sequence shown here is derived from an EMBL/GenBank/DDBJ whole genome shotgun (WGS) entry which is preliminary data.</text>
</comment>
<dbReference type="CDD" id="cd06225">
    <property type="entry name" value="HAMP"/>
    <property type="match status" value="1"/>
</dbReference>
<dbReference type="PROSITE" id="PS50109">
    <property type="entry name" value="HIS_KIN"/>
    <property type="match status" value="1"/>
</dbReference>
<evidence type="ECO:0000256" key="4">
    <source>
        <dbReference type="ARBA" id="ARBA00022553"/>
    </source>
</evidence>
<dbReference type="InterPro" id="IPR036890">
    <property type="entry name" value="HATPase_C_sf"/>
</dbReference>
<reference evidence="13 14" key="1">
    <citation type="submission" date="2018-09" db="EMBL/GenBank/DDBJ databases">
        <title>Comparative genomics of Leucobacter spp.</title>
        <authorList>
            <person name="Reis A.C."/>
            <person name="Kolvenbach B.A."/>
            <person name="Corvini P.F.X."/>
            <person name="Nunes O.C."/>
        </authorList>
    </citation>
    <scope>NUCLEOTIDE SEQUENCE [LARGE SCALE GENOMIC DNA]</scope>
    <source>
        <strain evidence="13 14">L-1</strain>
    </source>
</reference>
<dbReference type="Gene3D" id="6.10.340.10">
    <property type="match status" value="1"/>
</dbReference>
<protein>
    <recommendedName>
        <fullName evidence="3">histidine kinase</fullName>
        <ecNumber evidence="3">2.7.13.3</ecNumber>
    </recommendedName>
</protein>
<dbReference type="EMBL" id="QYAD01000004">
    <property type="protein sequence ID" value="MBL3690792.1"/>
    <property type="molecule type" value="Genomic_DNA"/>
</dbReference>
<dbReference type="InterPro" id="IPR003661">
    <property type="entry name" value="HisK_dim/P_dom"/>
</dbReference>
<dbReference type="CDD" id="cd00082">
    <property type="entry name" value="HisKA"/>
    <property type="match status" value="1"/>
</dbReference>
<keyword evidence="10" id="KW-0472">Membrane</keyword>
<dbReference type="CDD" id="cd00075">
    <property type="entry name" value="HATPase"/>
    <property type="match status" value="1"/>
</dbReference>
<evidence type="ECO:0000256" key="1">
    <source>
        <dbReference type="ARBA" id="ARBA00000085"/>
    </source>
</evidence>
<dbReference type="Gene3D" id="1.10.287.130">
    <property type="match status" value="1"/>
</dbReference>
<keyword evidence="5" id="KW-0808">Transferase</keyword>
<keyword evidence="9" id="KW-0902">Two-component regulatory system</keyword>
<evidence type="ECO:0000256" key="6">
    <source>
        <dbReference type="ARBA" id="ARBA00022692"/>
    </source>
</evidence>
<keyword evidence="8 10" id="KW-1133">Transmembrane helix</keyword>
<evidence type="ECO:0000256" key="7">
    <source>
        <dbReference type="ARBA" id="ARBA00022777"/>
    </source>
</evidence>
<dbReference type="PANTHER" id="PTHR45436:SF5">
    <property type="entry name" value="SENSOR HISTIDINE KINASE TRCS"/>
    <property type="match status" value="1"/>
</dbReference>
<dbReference type="SMART" id="SM00388">
    <property type="entry name" value="HisKA"/>
    <property type="match status" value="1"/>
</dbReference>
<feature type="domain" description="Histidine kinase" evidence="11">
    <location>
        <begin position="236"/>
        <end position="449"/>
    </location>
</feature>
<evidence type="ECO:0000256" key="5">
    <source>
        <dbReference type="ARBA" id="ARBA00022679"/>
    </source>
</evidence>
<evidence type="ECO:0000259" key="12">
    <source>
        <dbReference type="PROSITE" id="PS50885"/>
    </source>
</evidence>
<keyword evidence="4" id="KW-0597">Phosphoprotein</keyword>
<evidence type="ECO:0000313" key="14">
    <source>
        <dbReference type="Proteomes" id="UP001646141"/>
    </source>
</evidence>
<evidence type="ECO:0000256" key="2">
    <source>
        <dbReference type="ARBA" id="ARBA00004236"/>
    </source>
</evidence>
<dbReference type="PANTHER" id="PTHR45436">
    <property type="entry name" value="SENSOR HISTIDINE KINASE YKOH"/>
    <property type="match status" value="1"/>
</dbReference>
<dbReference type="Pfam" id="PF02518">
    <property type="entry name" value="HATPase_c"/>
    <property type="match status" value="1"/>
</dbReference>
<evidence type="ECO:0000256" key="8">
    <source>
        <dbReference type="ARBA" id="ARBA00022989"/>
    </source>
</evidence>
<dbReference type="GO" id="GO:0016301">
    <property type="term" value="F:kinase activity"/>
    <property type="evidence" value="ECO:0007669"/>
    <property type="project" value="UniProtKB-KW"/>
</dbReference>
<dbReference type="Pfam" id="PF00672">
    <property type="entry name" value="HAMP"/>
    <property type="match status" value="1"/>
</dbReference>
<keyword evidence="6 10" id="KW-0812">Transmembrane</keyword>
<dbReference type="SMART" id="SM00387">
    <property type="entry name" value="HATPase_c"/>
    <property type="match status" value="1"/>
</dbReference>
<dbReference type="InterPro" id="IPR036097">
    <property type="entry name" value="HisK_dim/P_sf"/>
</dbReference>
<dbReference type="Gene3D" id="3.30.565.10">
    <property type="entry name" value="Histidine kinase-like ATPase, C-terminal domain"/>
    <property type="match status" value="1"/>
</dbReference>
<gene>
    <name evidence="13" type="ORF">D3226_12645</name>
</gene>
<dbReference type="InterPro" id="IPR003660">
    <property type="entry name" value="HAMP_dom"/>
</dbReference>
<evidence type="ECO:0000313" key="13">
    <source>
        <dbReference type="EMBL" id="MBL3690792.1"/>
    </source>
</evidence>
<dbReference type="EC" id="2.7.13.3" evidence="3"/>
<dbReference type="SUPFAM" id="SSF47384">
    <property type="entry name" value="Homodimeric domain of signal transducing histidine kinase"/>
    <property type="match status" value="1"/>
</dbReference>
<dbReference type="Proteomes" id="UP001646141">
    <property type="component" value="Unassembled WGS sequence"/>
</dbReference>
<evidence type="ECO:0000259" key="11">
    <source>
        <dbReference type="PROSITE" id="PS50109"/>
    </source>
</evidence>
<comment type="subcellular location">
    <subcellularLocation>
        <location evidence="2">Cell membrane</location>
    </subcellularLocation>
</comment>
<dbReference type="PROSITE" id="PS50885">
    <property type="entry name" value="HAMP"/>
    <property type="match status" value="1"/>
</dbReference>
<comment type="catalytic activity">
    <reaction evidence="1">
        <text>ATP + protein L-histidine = ADP + protein N-phospho-L-histidine.</text>
        <dbReference type="EC" id="2.7.13.3"/>
    </reaction>
</comment>
<feature type="transmembrane region" description="Helical" evidence="10">
    <location>
        <begin position="152"/>
        <end position="174"/>
    </location>
</feature>